<dbReference type="InterPro" id="IPR003148">
    <property type="entry name" value="RCK_N"/>
</dbReference>
<dbReference type="RefSeq" id="WP_023947618.1">
    <property type="nucleotide sequence ID" value="NZ_UAWL01000006.1"/>
</dbReference>
<feature type="domain" description="RCK C-terminal" evidence="1">
    <location>
        <begin position="137"/>
        <end position="214"/>
    </location>
</feature>
<dbReference type="AlphaFoldDB" id="A0A2X3AX52"/>
<dbReference type="InterPro" id="IPR036291">
    <property type="entry name" value="NAD(P)-bd_dom_sf"/>
</dbReference>
<dbReference type="InterPro" id="IPR036721">
    <property type="entry name" value="RCK_C_sf"/>
</dbReference>
<protein>
    <submittedName>
        <fullName evidence="2">Putative K+ uptake protein,TrkA</fullName>
    </submittedName>
</protein>
<dbReference type="EMBL" id="UAWL01000006">
    <property type="protein sequence ID" value="SQB97418.1"/>
    <property type="molecule type" value="Genomic_DNA"/>
</dbReference>
<accession>A0A2X3AX52</accession>
<name>A0A2X3AX52_9HELI</name>
<dbReference type="PANTHER" id="PTHR43833">
    <property type="entry name" value="POTASSIUM CHANNEL PROTEIN 2-RELATED-RELATED"/>
    <property type="match status" value="1"/>
</dbReference>
<dbReference type="GO" id="GO:0006813">
    <property type="term" value="P:potassium ion transport"/>
    <property type="evidence" value="ECO:0007669"/>
    <property type="project" value="InterPro"/>
</dbReference>
<dbReference type="Proteomes" id="UP000250166">
    <property type="component" value="Unassembled WGS sequence"/>
</dbReference>
<organism evidence="2 3">
    <name type="scientific">Helicobacter fennelliae</name>
    <dbReference type="NCBI Taxonomy" id="215"/>
    <lineage>
        <taxon>Bacteria</taxon>
        <taxon>Pseudomonadati</taxon>
        <taxon>Campylobacterota</taxon>
        <taxon>Epsilonproteobacteria</taxon>
        <taxon>Campylobacterales</taxon>
        <taxon>Helicobacteraceae</taxon>
        <taxon>Helicobacter</taxon>
    </lineage>
</organism>
<proteinExistence type="predicted"/>
<dbReference type="SUPFAM" id="SSF51735">
    <property type="entry name" value="NAD(P)-binding Rossmann-fold domains"/>
    <property type="match status" value="1"/>
</dbReference>
<dbReference type="SUPFAM" id="SSF116726">
    <property type="entry name" value="TrkA C-terminal domain-like"/>
    <property type="match status" value="1"/>
</dbReference>
<evidence type="ECO:0000313" key="2">
    <source>
        <dbReference type="EMBL" id="SQB97418.1"/>
    </source>
</evidence>
<sequence>MKNRLTYGVIGLGKFGFHVAKGLIEQGQSVIVADQGEAQVKEFADLTSMAYILDSTDKSALEEAGFVRLDYVIVSIGEDIESSILTVMALKELEIKQIIAKAITPVHGKILAKLGANKIIYPERESAAALIKGFLSHPDFEITDISNTMSIARIKVTQKTSGQMIKDIAKRIKIIAFKKLDESWDLNPNEDEIIHKDDAVMVIGDSKEIRDFDL</sequence>
<dbReference type="InterPro" id="IPR006037">
    <property type="entry name" value="RCK_C"/>
</dbReference>
<dbReference type="GO" id="GO:0008324">
    <property type="term" value="F:monoatomic cation transmembrane transporter activity"/>
    <property type="evidence" value="ECO:0007669"/>
    <property type="project" value="InterPro"/>
</dbReference>
<evidence type="ECO:0000313" key="3">
    <source>
        <dbReference type="Proteomes" id="UP000250166"/>
    </source>
</evidence>
<evidence type="ECO:0000259" key="1">
    <source>
        <dbReference type="PROSITE" id="PS51202"/>
    </source>
</evidence>
<gene>
    <name evidence="2" type="primary">ktrA</name>
    <name evidence="2" type="ORF">NCTC13102_00149</name>
</gene>
<reference evidence="2 3" key="1">
    <citation type="submission" date="2018-06" db="EMBL/GenBank/DDBJ databases">
        <authorList>
            <consortium name="Pathogen Informatics"/>
            <person name="Doyle S."/>
        </authorList>
    </citation>
    <scope>NUCLEOTIDE SEQUENCE [LARGE SCALE GENOMIC DNA]</scope>
    <source>
        <strain evidence="2 3">NCTC13102</strain>
    </source>
</reference>
<dbReference type="PROSITE" id="PS51202">
    <property type="entry name" value="RCK_C"/>
    <property type="match status" value="1"/>
</dbReference>
<dbReference type="InterPro" id="IPR050721">
    <property type="entry name" value="Trk_Ktr_HKT_K-transport"/>
</dbReference>
<dbReference type="PANTHER" id="PTHR43833:SF7">
    <property type="entry name" value="KTR SYSTEM POTASSIUM UPTAKE PROTEIN C"/>
    <property type="match status" value="1"/>
</dbReference>
<dbReference type="Gene3D" id="3.30.70.1450">
    <property type="entry name" value="Regulator of K+ conductance, C-terminal domain"/>
    <property type="match status" value="1"/>
</dbReference>
<dbReference type="Pfam" id="PF02254">
    <property type="entry name" value="TrkA_N"/>
    <property type="match status" value="1"/>
</dbReference>
<dbReference type="Gene3D" id="3.40.50.720">
    <property type="entry name" value="NAD(P)-binding Rossmann-like Domain"/>
    <property type="match status" value="1"/>
</dbReference>